<dbReference type="GO" id="GO:0000155">
    <property type="term" value="F:phosphorelay sensor kinase activity"/>
    <property type="evidence" value="ECO:0007669"/>
    <property type="project" value="InterPro"/>
</dbReference>
<organism evidence="14 15">
    <name type="scientific">Vibrio amylolyticus</name>
    <dbReference type="NCBI Taxonomy" id="2847292"/>
    <lineage>
        <taxon>Bacteria</taxon>
        <taxon>Pseudomonadati</taxon>
        <taxon>Pseudomonadota</taxon>
        <taxon>Gammaproteobacteria</taxon>
        <taxon>Vibrionales</taxon>
        <taxon>Vibrionaceae</taxon>
        <taxon>Vibrio</taxon>
    </lineage>
</organism>
<evidence type="ECO:0000256" key="5">
    <source>
        <dbReference type="ARBA" id="ARBA00022777"/>
    </source>
</evidence>
<dbReference type="PROSITE" id="PS50112">
    <property type="entry name" value="PAS"/>
    <property type="match status" value="1"/>
</dbReference>
<dbReference type="InterPro" id="IPR000700">
    <property type="entry name" value="PAS-assoc_C"/>
</dbReference>
<keyword evidence="9" id="KW-0472">Membrane</keyword>
<dbReference type="Pfam" id="PF13426">
    <property type="entry name" value="PAS_9"/>
    <property type="match status" value="1"/>
</dbReference>
<dbReference type="SUPFAM" id="SSF55785">
    <property type="entry name" value="PYP-like sensor domain (PAS domain)"/>
    <property type="match status" value="1"/>
</dbReference>
<dbReference type="SMART" id="SM00448">
    <property type="entry name" value="REC"/>
    <property type="match status" value="1"/>
</dbReference>
<dbReference type="SUPFAM" id="SSF52172">
    <property type="entry name" value="CheY-like"/>
    <property type="match status" value="1"/>
</dbReference>
<keyword evidence="4" id="KW-0808">Transferase</keyword>
<dbReference type="AlphaFoldDB" id="A0A9X1XJT6"/>
<dbReference type="Proteomes" id="UP001139559">
    <property type="component" value="Unassembled WGS sequence"/>
</dbReference>
<dbReference type="SUPFAM" id="SSF47384">
    <property type="entry name" value="Homodimeric domain of signal transducing histidine kinase"/>
    <property type="match status" value="1"/>
</dbReference>
<evidence type="ECO:0000259" key="10">
    <source>
        <dbReference type="PROSITE" id="PS50109"/>
    </source>
</evidence>
<feature type="transmembrane region" description="Helical" evidence="9">
    <location>
        <begin position="12"/>
        <end position="32"/>
    </location>
</feature>
<dbReference type="CDD" id="cd17546">
    <property type="entry name" value="REC_hyHK_CKI1_RcsC-like"/>
    <property type="match status" value="1"/>
</dbReference>
<feature type="modified residue" description="4-aspartylphosphate" evidence="8">
    <location>
        <position position="734"/>
    </location>
</feature>
<dbReference type="Pfam" id="PF02518">
    <property type="entry name" value="HATPase_c"/>
    <property type="match status" value="1"/>
</dbReference>
<reference evidence="14" key="1">
    <citation type="submission" date="2021-11" db="EMBL/GenBank/DDBJ databases">
        <title>Vibrio ZSDE26 sp. nov. and Vibrio ZSDZ34 sp. nov., isolated from coastal seawater in Qingdao.</title>
        <authorList>
            <person name="Zhang P."/>
        </authorList>
    </citation>
    <scope>NUCLEOTIDE SEQUENCE</scope>
    <source>
        <strain evidence="14">ZSDE26</strain>
    </source>
</reference>
<dbReference type="InterPro" id="IPR004358">
    <property type="entry name" value="Sig_transdc_His_kin-like_C"/>
</dbReference>
<proteinExistence type="predicted"/>
<keyword evidence="15" id="KW-1185">Reference proteome</keyword>
<evidence type="ECO:0000259" key="12">
    <source>
        <dbReference type="PROSITE" id="PS50112"/>
    </source>
</evidence>
<dbReference type="CDD" id="cd16922">
    <property type="entry name" value="HATPase_EvgS-ArcB-TorS-like"/>
    <property type="match status" value="1"/>
</dbReference>
<keyword evidence="6" id="KW-0378">Hydrolase</keyword>
<evidence type="ECO:0000256" key="2">
    <source>
        <dbReference type="ARBA" id="ARBA00012438"/>
    </source>
</evidence>
<dbReference type="PROSITE" id="PS50109">
    <property type="entry name" value="HIS_KIN"/>
    <property type="match status" value="1"/>
</dbReference>
<evidence type="ECO:0000259" key="11">
    <source>
        <dbReference type="PROSITE" id="PS50110"/>
    </source>
</evidence>
<dbReference type="InterPro" id="IPR035965">
    <property type="entry name" value="PAS-like_dom_sf"/>
</dbReference>
<protein>
    <recommendedName>
        <fullName evidence="2">histidine kinase</fullName>
        <ecNumber evidence="2">2.7.13.3</ecNumber>
    </recommendedName>
</protein>
<dbReference type="Gene3D" id="3.30.565.10">
    <property type="entry name" value="Histidine kinase-like ATPase, C-terminal domain"/>
    <property type="match status" value="1"/>
</dbReference>
<dbReference type="Pfam" id="PF00072">
    <property type="entry name" value="Response_reg"/>
    <property type="match status" value="1"/>
</dbReference>
<dbReference type="InterPro" id="IPR003594">
    <property type="entry name" value="HATPase_dom"/>
</dbReference>
<dbReference type="SMART" id="SM00388">
    <property type="entry name" value="HisKA"/>
    <property type="match status" value="1"/>
</dbReference>
<keyword evidence="9" id="KW-0812">Transmembrane</keyword>
<feature type="transmembrane region" description="Helical" evidence="9">
    <location>
        <begin position="249"/>
        <end position="268"/>
    </location>
</feature>
<dbReference type="EMBL" id="JAJHVV010000003">
    <property type="protein sequence ID" value="MCK6262963.1"/>
    <property type="molecule type" value="Genomic_DNA"/>
</dbReference>
<dbReference type="FunFam" id="3.30.565.10:FF:000010">
    <property type="entry name" value="Sensor histidine kinase RcsC"/>
    <property type="match status" value="1"/>
</dbReference>
<dbReference type="SMART" id="SM00387">
    <property type="entry name" value="HATPase_c"/>
    <property type="match status" value="1"/>
</dbReference>
<name>A0A9X1XJT6_9VIBR</name>
<dbReference type="PANTHER" id="PTHR43047:SF78">
    <property type="entry name" value="SENSORY_REGULATORY PROTEIN RPFC"/>
    <property type="match status" value="1"/>
</dbReference>
<dbReference type="PROSITE" id="PS50110">
    <property type="entry name" value="RESPONSE_REGULATORY"/>
    <property type="match status" value="1"/>
</dbReference>
<feature type="domain" description="PAS" evidence="12">
    <location>
        <begin position="299"/>
        <end position="345"/>
    </location>
</feature>
<dbReference type="Gene3D" id="3.40.50.2300">
    <property type="match status" value="1"/>
</dbReference>
<dbReference type="InterPro" id="IPR036890">
    <property type="entry name" value="HATPase_C_sf"/>
</dbReference>
<dbReference type="GO" id="GO:0016787">
    <property type="term" value="F:hydrolase activity"/>
    <property type="evidence" value="ECO:0007669"/>
    <property type="project" value="UniProtKB-KW"/>
</dbReference>
<evidence type="ECO:0000256" key="9">
    <source>
        <dbReference type="SAM" id="Phobius"/>
    </source>
</evidence>
<dbReference type="Gene3D" id="1.10.287.130">
    <property type="match status" value="1"/>
</dbReference>
<feature type="domain" description="Histidine kinase" evidence="10">
    <location>
        <begin position="443"/>
        <end position="664"/>
    </location>
</feature>
<evidence type="ECO:0000256" key="6">
    <source>
        <dbReference type="ARBA" id="ARBA00022801"/>
    </source>
</evidence>
<accession>A0A9X1XJT6</accession>
<evidence type="ECO:0000256" key="4">
    <source>
        <dbReference type="ARBA" id="ARBA00022679"/>
    </source>
</evidence>
<dbReference type="SUPFAM" id="SSF55874">
    <property type="entry name" value="ATPase domain of HSP90 chaperone/DNA topoisomerase II/histidine kinase"/>
    <property type="match status" value="1"/>
</dbReference>
<dbReference type="PROSITE" id="PS50113">
    <property type="entry name" value="PAC"/>
    <property type="match status" value="1"/>
</dbReference>
<dbReference type="Gene3D" id="3.30.450.20">
    <property type="entry name" value="PAS domain"/>
    <property type="match status" value="1"/>
</dbReference>
<dbReference type="InterPro" id="IPR000014">
    <property type="entry name" value="PAS"/>
</dbReference>
<evidence type="ECO:0000313" key="15">
    <source>
        <dbReference type="Proteomes" id="UP001139559"/>
    </source>
</evidence>
<dbReference type="InterPro" id="IPR005467">
    <property type="entry name" value="His_kinase_dom"/>
</dbReference>
<dbReference type="InterPro" id="IPR036097">
    <property type="entry name" value="HisK_dim/P_sf"/>
</dbReference>
<dbReference type="InterPro" id="IPR011006">
    <property type="entry name" value="CheY-like_superfamily"/>
</dbReference>
<feature type="domain" description="PAC" evidence="13">
    <location>
        <begin position="371"/>
        <end position="425"/>
    </location>
</feature>
<evidence type="ECO:0000256" key="8">
    <source>
        <dbReference type="PROSITE-ProRule" id="PRU00169"/>
    </source>
</evidence>
<dbReference type="EC" id="2.7.13.3" evidence="2"/>
<comment type="catalytic activity">
    <reaction evidence="1">
        <text>ATP + protein L-histidine = ADP + protein N-phospho-L-histidine.</text>
        <dbReference type="EC" id="2.7.13.3"/>
    </reaction>
</comment>
<evidence type="ECO:0000256" key="1">
    <source>
        <dbReference type="ARBA" id="ARBA00000085"/>
    </source>
</evidence>
<dbReference type="SMART" id="SM00086">
    <property type="entry name" value="PAC"/>
    <property type="match status" value="1"/>
</dbReference>
<dbReference type="CDD" id="cd00082">
    <property type="entry name" value="HisKA"/>
    <property type="match status" value="1"/>
</dbReference>
<keyword evidence="9" id="KW-1133">Transmembrane helix</keyword>
<dbReference type="RefSeq" id="WP_248008070.1">
    <property type="nucleotide sequence ID" value="NZ_JAJHVV010000003.1"/>
</dbReference>
<evidence type="ECO:0000313" key="14">
    <source>
        <dbReference type="EMBL" id="MCK6262963.1"/>
    </source>
</evidence>
<keyword evidence="3 8" id="KW-0597">Phosphoprotein</keyword>
<comment type="caution">
    <text evidence="14">The sequence shown here is derived from an EMBL/GenBank/DDBJ whole genome shotgun (WGS) entry which is preliminary data.</text>
</comment>
<keyword evidence="5" id="KW-0418">Kinase</keyword>
<dbReference type="PANTHER" id="PTHR43047">
    <property type="entry name" value="TWO-COMPONENT HISTIDINE PROTEIN KINASE"/>
    <property type="match status" value="1"/>
</dbReference>
<dbReference type="SMART" id="SM00091">
    <property type="entry name" value="PAS"/>
    <property type="match status" value="1"/>
</dbReference>
<gene>
    <name evidence="14" type="ORF">KP803_06680</name>
</gene>
<evidence type="ECO:0000256" key="7">
    <source>
        <dbReference type="ARBA" id="ARBA00023012"/>
    </source>
</evidence>
<evidence type="ECO:0000259" key="13">
    <source>
        <dbReference type="PROSITE" id="PS50113"/>
    </source>
</evidence>
<evidence type="ECO:0000256" key="3">
    <source>
        <dbReference type="ARBA" id="ARBA00022553"/>
    </source>
</evidence>
<dbReference type="InterPro" id="IPR001789">
    <property type="entry name" value="Sig_transdc_resp-reg_receiver"/>
</dbReference>
<dbReference type="PRINTS" id="PR00344">
    <property type="entry name" value="BCTRLSENSOR"/>
</dbReference>
<dbReference type="Pfam" id="PF00512">
    <property type="entry name" value="HisKA"/>
    <property type="match status" value="1"/>
</dbReference>
<sequence>MLKFDKKNGMHLFSLFILLGTCLFAVVSFIFIQKQAEDSAKLMVKESNAGRFTTISNYTKEFLNSHEQTLSRMVVHPSVTASTLQGVADEGAFKDKLRQLEAIDIESYFNVYDFVGESIYSEFNFSPEVSFYLKLGVADETLLDKVTYSFFKSDGMTYVLLTSPILYNDLPEGLGVYVSRVDDDRLQLGLSSDGNYWVGIIQSQLNWEMSAPTGWETQTERLEGTSLAVSFALSPLLFIEAQQSLFESLFVGVSLATIISFISLFILGRKVLVSPYQQLYQSEQRLIANAEKLKQQQEKSALLVKVAKYMRDAVVFTDKNIKITWVNNAFEKLTGYKYEEVVGKNPGALLQGKLTDKETKTTIKKAITERQSAFFEIVNYSKQGIPYWVEIALTPLFDATGYLEGFMAVERDVTHRVELEASLRQKAIEAESANVAKSQFLASMSHELRTPMNGVLGMGGILKTTDLTKEQQGYVNTLLLSGEHMVSVLNDILDFSKVEAGKLEIVERSFFLSVVVDKVVSMYEPLCKEKGLGFTYETPKQQGEIMLYSDEKRIVQVLQNLLGNAYKFTLNGEVTFALQILGESDNATLSVSVRDTGIGIEKSKLGDIFDPFIQAESDNTRSYGGTGLGLAICQEIVLAMGGEIRVESELGLGSQFFVDIPIKYEYQKRHSYMKEIESFDGTGLVALIVEDNRVNTILLKTLLELRGFECEAVENGQLAIDITENKAFDCIFMDNHMPVMDGIESAKAITRRNDNNNRVIIGCTADVFEETRIAMLNSGCVEVLTKPINNYHLDEILHQRVGNKYAPKVSSL</sequence>
<keyword evidence="7" id="KW-0902">Two-component regulatory system</keyword>
<dbReference type="InterPro" id="IPR001610">
    <property type="entry name" value="PAC"/>
</dbReference>
<dbReference type="InterPro" id="IPR003661">
    <property type="entry name" value="HisK_dim/P_dom"/>
</dbReference>
<dbReference type="NCBIfam" id="TIGR00229">
    <property type="entry name" value="sensory_box"/>
    <property type="match status" value="1"/>
</dbReference>
<dbReference type="CDD" id="cd00130">
    <property type="entry name" value="PAS"/>
    <property type="match status" value="1"/>
</dbReference>
<feature type="domain" description="Response regulatory" evidence="11">
    <location>
        <begin position="685"/>
        <end position="801"/>
    </location>
</feature>